<keyword evidence="2" id="KW-1185">Reference proteome</keyword>
<name>A0ABW4GTE0_9ACTN</name>
<evidence type="ECO:0000313" key="1">
    <source>
        <dbReference type="EMBL" id="MFD1546012.1"/>
    </source>
</evidence>
<protein>
    <recommendedName>
        <fullName evidence="3">Helix-turn-helix domain-containing protein</fullName>
    </recommendedName>
</protein>
<dbReference type="RefSeq" id="WP_219537652.1">
    <property type="nucleotide sequence ID" value="NZ_JAHKRM010000039.1"/>
</dbReference>
<evidence type="ECO:0000313" key="2">
    <source>
        <dbReference type="Proteomes" id="UP001597097"/>
    </source>
</evidence>
<dbReference type="EMBL" id="JBHUCM010000053">
    <property type="protein sequence ID" value="MFD1546012.1"/>
    <property type="molecule type" value="Genomic_DNA"/>
</dbReference>
<proteinExistence type="predicted"/>
<gene>
    <name evidence="1" type="ORF">ACFSJ0_53860</name>
</gene>
<sequence length="199" mass="22057">MDPIQQRVVVMEDVDMRKDEIEIIPGVIGPRECHVNNWIMPHGPGGNPVAVRLRFDEERRRYVCDEITVSRAGQPHAGPITSDVLRSIAVNDLISMIITSTLLIHSDTGMHLRDLPNPDGCEPWGRVLPNDVAQQGPTDRALQWVAHMYRLAVAIEMAPTKTIQEEFGLSRSTAIRWVMSARAKGFLGEASMGKAGEKG</sequence>
<reference evidence="2" key="1">
    <citation type="journal article" date="2019" name="Int. J. Syst. Evol. Microbiol.">
        <title>The Global Catalogue of Microorganisms (GCM) 10K type strain sequencing project: providing services to taxonomists for standard genome sequencing and annotation.</title>
        <authorList>
            <consortium name="The Broad Institute Genomics Platform"/>
            <consortium name="The Broad Institute Genome Sequencing Center for Infectious Disease"/>
            <person name="Wu L."/>
            <person name="Ma J."/>
        </authorList>
    </citation>
    <scope>NUCLEOTIDE SEQUENCE [LARGE SCALE GENOMIC DNA]</scope>
    <source>
        <strain evidence="2">CGMCC 1.15399</strain>
    </source>
</reference>
<accession>A0ABW4GTE0</accession>
<organism evidence="1 2">
    <name type="scientific">Nonomuraea guangzhouensis</name>
    <dbReference type="NCBI Taxonomy" id="1291555"/>
    <lineage>
        <taxon>Bacteria</taxon>
        <taxon>Bacillati</taxon>
        <taxon>Actinomycetota</taxon>
        <taxon>Actinomycetes</taxon>
        <taxon>Streptosporangiales</taxon>
        <taxon>Streptosporangiaceae</taxon>
        <taxon>Nonomuraea</taxon>
    </lineage>
</organism>
<dbReference type="Proteomes" id="UP001597097">
    <property type="component" value="Unassembled WGS sequence"/>
</dbReference>
<comment type="caution">
    <text evidence="1">The sequence shown here is derived from an EMBL/GenBank/DDBJ whole genome shotgun (WGS) entry which is preliminary data.</text>
</comment>
<evidence type="ECO:0008006" key="3">
    <source>
        <dbReference type="Google" id="ProtNLM"/>
    </source>
</evidence>